<evidence type="ECO:0000313" key="5">
    <source>
        <dbReference type="Proteomes" id="UP000028875"/>
    </source>
</evidence>
<dbReference type="Gene3D" id="3.30.360.10">
    <property type="entry name" value="Dihydrodipicolinate Reductase, domain 2"/>
    <property type="match status" value="1"/>
</dbReference>
<proteinExistence type="predicted"/>
<name>A0A024Q7Q7_9BACI</name>
<keyword evidence="1" id="KW-0560">Oxidoreductase</keyword>
<dbReference type="eggNOG" id="COG1748">
    <property type="taxonomic scope" value="Bacteria"/>
</dbReference>
<gene>
    <name evidence="4" type="primary">lysDH_1</name>
    <name evidence="4" type="ORF">BN990_00834</name>
</gene>
<feature type="domain" description="Saccharopine dehydrogenase NADP binding" evidence="2">
    <location>
        <begin position="3"/>
        <end position="109"/>
    </location>
</feature>
<protein>
    <submittedName>
        <fullName evidence="4">Lysine 6-dehydrogenase</fullName>
    </submittedName>
</protein>
<comment type="caution">
    <text evidence="4">The sequence shown here is derived from an EMBL/GenBank/DDBJ whole genome shotgun (WGS) entry which is preliminary data.</text>
</comment>
<dbReference type="AlphaFoldDB" id="A0A024Q7Q7"/>
<dbReference type="SUPFAM" id="SSF55347">
    <property type="entry name" value="Glyceraldehyde-3-phosphate dehydrogenase-like, C-terminal domain"/>
    <property type="match status" value="1"/>
</dbReference>
<reference evidence="5" key="2">
    <citation type="submission" date="2014-05" db="EMBL/GenBank/DDBJ databases">
        <title>Draft genome sequence of Virgibacillus massiliensis Vm-5.</title>
        <authorList>
            <person name="Khelaifia S."/>
            <person name="Croce O."/>
            <person name="Lagier J.C."/>
            <person name="Raoult D."/>
        </authorList>
    </citation>
    <scope>NUCLEOTIDE SEQUENCE [LARGE SCALE GENOMIC DNA]</scope>
    <source>
        <strain evidence="5">Vm-5</strain>
    </source>
</reference>
<accession>A0A024Q7Q7</accession>
<evidence type="ECO:0000259" key="2">
    <source>
        <dbReference type="Pfam" id="PF03435"/>
    </source>
</evidence>
<dbReference type="Proteomes" id="UP000028875">
    <property type="component" value="Unassembled WGS sequence"/>
</dbReference>
<dbReference type="GO" id="GO:0016491">
    <property type="term" value="F:oxidoreductase activity"/>
    <property type="evidence" value="ECO:0007669"/>
    <property type="project" value="UniProtKB-KW"/>
</dbReference>
<dbReference type="InterPro" id="IPR005097">
    <property type="entry name" value="Sacchrp_dh_NADP-bd"/>
</dbReference>
<dbReference type="EMBL" id="CCDP010000001">
    <property type="protein sequence ID" value="CDQ38563.1"/>
    <property type="molecule type" value="Genomic_DNA"/>
</dbReference>
<evidence type="ECO:0000259" key="3">
    <source>
        <dbReference type="Pfam" id="PF16653"/>
    </source>
</evidence>
<dbReference type="RefSeq" id="WP_021289537.1">
    <property type="nucleotide sequence ID" value="NZ_BNER01000001.1"/>
</dbReference>
<evidence type="ECO:0000313" key="4">
    <source>
        <dbReference type="EMBL" id="CDQ38563.1"/>
    </source>
</evidence>
<dbReference type="Pfam" id="PF03435">
    <property type="entry name" value="Sacchrp_dh_NADP"/>
    <property type="match status" value="1"/>
</dbReference>
<dbReference type="InterPro" id="IPR051168">
    <property type="entry name" value="AASS"/>
</dbReference>
<organism evidence="4 5">
    <name type="scientific">Virgibacillus massiliensis</name>
    <dbReference type="NCBI Taxonomy" id="1462526"/>
    <lineage>
        <taxon>Bacteria</taxon>
        <taxon>Bacillati</taxon>
        <taxon>Bacillota</taxon>
        <taxon>Bacilli</taxon>
        <taxon>Bacillales</taxon>
        <taxon>Bacillaceae</taxon>
        <taxon>Virgibacillus</taxon>
    </lineage>
</organism>
<dbReference type="InterPro" id="IPR032095">
    <property type="entry name" value="Sacchrp_dh-like_C"/>
</dbReference>
<dbReference type="Gene3D" id="3.40.50.720">
    <property type="entry name" value="NAD(P)-binding Rossmann-like Domain"/>
    <property type="match status" value="1"/>
</dbReference>
<dbReference type="Pfam" id="PF16653">
    <property type="entry name" value="Sacchrp_dh_C"/>
    <property type="match status" value="1"/>
</dbReference>
<evidence type="ECO:0000256" key="1">
    <source>
        <dbReference type="ARBA" id="ARBA00023002"/>
    </source>
</evidence>
<keyword evidence="5" id="KW-1185">Reference proteome</keyword>
<dbReference type="PANTHER" id="PTHR11133">
    <property type="entry name" value="SACCHAROPINE DEHYDROGENASE"/>
    <property type="match status" value="1"/>
</dbReference>
<dbReference type="PANTHER" id="PTHR11133:SF22">
    <property type="entry name" value="ALPHA-AMINOADIPIC SEMIALDEHYDE SYNTHASE, MITOCHONDRIAL"/>
    <property type="match status" value="1"/>
</dbReference>
<reference evidence="4 5" key="1">
    <citation type="submission" date="2014-03" db="EMBL/GenBank/DDBJ databases">
        <authorList>
            <person name="Urmite Genomes U."/>
        </authorList>
    </citation>
    <scope>NUCLEOTIDE SEQUENCE [LARGE SCALE GENOMIC DNA]</scope>
    <source>
        <strain evidence="4 5">Vm-5</strain>
    </source>
</reference>
<dbReference type="OrthoDB" id="1910498at2"/>
<dbReference type="STRING" id="1462526.BN990_00834"/>
<dbReference type="InterPro" id="IPR036291">
    <property type="entry name" value="NAD(P)-bd_dom_sf"/>
</dbReference>
<dbReference type="SUPFAM" id="SSF51735">
    <property type="entry name" value="NAD(P)-binding Rossmann-fold domains"/>
    <property type="match status" value="1"/>
</dbReference>
<feature type="domain" description="Saccharopine dehydrogenase-like C-terminal" evidence="3">
    <location>
        <begin position="127"/>
        <end position="382"/>
    </location>
</feature>
<sequence length="392" mass="43860">MKVIVLGGSGLQGRAALQDLGKCSQVTEIVCADVSFDGLESFRSHLNMEKMNTRKIDATSQKNLESLFTEDADVVIDLLPKQFNDTVARAAINTRVSLVNCSYAAGLSKEVFEKALEKEVAIMPEAGLDPGIDLVLCGYGVSQLDEVHDLFSYCGGIPTAEAADNPLKYKIAWNFDSTLMSYKRPALMLREGEVIDIPADRQHHEEWVTDITLSGIEGLESMPNGNALNFARLLGIDTEIVNTERRTIRWSGHAKFWKSMVELGFLTKEPVQGFESDVTPHHFLLKHLEPRLQYKANEKDLVLMKNIIRGKKDGENIEIIYEMMDERDLETGLFAMNRTVGYTASIIAQMLGNHTITKKGVLSPTTDIPYQLFIDEIGSRGINIKEKKYQLR</sequence>